<dbReference type="EMBL" id="GGEC01082539">
    <property type="protein sequence ID" value="MBX63023.1"/>
    <property type="molecule type" value="Transcribed_RNA"/>
</dbReference>
<organism evidence="1">
    <name type="scientific">Rhizophora mucronata</name>
    <name type="common">Asiatic mangrove</name>
    <dbReference type="NCBI Taxonomy" id="61149"/>
    <lineage>
        <taxon>Eukaryota</taxon>
        <taxon>Viridiplantae</taxon>
        <taxon>Streptophyta</taxon>
        <taxon>Embryophyta</taxon>
        <taxon>Tracheophyta</taxon>
        <taxon>Spermatophyta</taxon>
        <taxon>Magnoliopsida</taxon>
        <taxon>eudicotyledons</taxon>
        <taxon>Gunneridae</taxon>
        <taxon>Pentapetalae</taxon>
        <taxon>rosids</taxon>
        <taxon>fabids</taxon>
        <taxon>Malpighiales</taxon>
        <taxon>Rhizophoraceae</taxon>
        <taxon>Rhizophora</taxon>
    </lineage>
</organism>
<name>A0A2P2Q7R0_RHIMU</name>
<accession>A0A2P2Q7R0</accession>
<sequence length="64" mass="7357">MLLKMNTIKRKYFKNQCFSAGFFCNQLSSSSKLMEAQSVLGLVQPNDHFFSQDISTDKRAFLKS</sequence>
<protein>
    <submittedName>
        <fullName evidence="1">Uncharacterized protein</fullName>
    </submittedName>
</protein>
<evidence type="ECO:0000313" key="1">
    <source>
        <dbReference type="EMBL" id="MBX63023.1"/>
    </source>
</evidence>
<dbReference type="AlphaFoldDB" id="A0A2P2Q7R0"/>
<proteinExistence type="predicted"/>
<reference evidence="1" key="1">
    <citation type="submission" date="2018-02" db="EMBL/GenBank/DDBJ databases">
        <title>Rhizophora mucronata_Transcriptome.</title>
        <authorList>
            <person name="Meera S.P."/>
            <person name="Sreeshan A."/>
            <person name="Augustine A."/>
        </authorList>
    </citation>
    <scope>NUCLEOTIDE SEQUENCE</scope>
    <source>
        <tissue evidence="1">Leaf</tissue>
    </source>
</reference>